<feature type="domain" description="LD-carboxypeptidase C-terminal" evidence="8">
    <location>
        <begin position="177"/>
        <end position="289"/>
    </location>
</feature>
<dbReference type="InterPro" id="IPR027478">
    <property type="entry name" value="LdcA_N"/>
</dbReference>
<evidence type="ECO:0000256" key="5">
    <source>
        <dbReference type="ARBA" id="ARBA00022825"/>
    </source>
</evidence>
<evidence type="ECO:0000256" key="2">
    <source>
        <dbReference type="ARBA" id="ARBA00022645"/>
    </source>
</evidence>
<dbReference type="SUPFAM" id="SSF52317">
    <property type="entry name" value="Class I glutamine amidotransferase-like"/>
    <property type="match status" value="1"/>
</dbReference>
<dbReference type="InterPro" id="IPR029062">
    <property type="entry name" value="Class_I_gatase-like"/>
</dbReference>
<feature type="active site" description="Charge relay system" evidence="6">
    <location>
        <position position="207"/>
    </location>
</feature>
<comment type="similarity">
    <text evidence="1">Belongs to the peptidase S66 family.</text>
</comment>
<dbReference type="InterPro" id="IPR040921">
    <property type="entry name" value="Peptidase_S66C"/>
</dbReference>
<gene>
    <name evidence="9" type="primary">ykfA</name>
    <name evidence="9" type="ORF">J43TS3_14880</name>
</gene>
<feature type="active site" description="Nucleophile" evidence="6">
    <location>
        <position position="109"/>
    </location>
</feature>
<reference evidence="9" key="1">
    <citation type="submission" date="2021-03" db="EMBL/GenBank/DDBJ databases">
        <title>Antimicrobial resistance genes in bacteria isolated from Japanese honey, and their potential for conferring macrolide and lincosamide resistance in the American foulbrood pathogen Paenibacillus larvae.</title>
        <authorList>
            <person name="Okamoto M."/>
            <person name="Kumagai M."/>
            <person name="Kanamori H."/>
            <person name="Takamatsu D."/>
        </authorList>
    </citation>
    <scope>NUCLEOTIDE SEQUENCE</scope>
    <source>
        <strain evidence="9">J43TS3</strain>
    </source>
</reference>
<dbReference type="PANTHER" id="PTHR30237:SF2">
    <property type="entry name" value="MUREIN TETRAPEPTIDE CARBOXYPEPTIDASE"/>
    <property type="match status" value="1"/>
</dbReference>
<dbReference type="GO" id="GO:0008236">
    <property type="term" value="F:serine-type peptidase activity"/>
    <property type="evidence" value="ECO:0007669"/>
    <property type="project" value="UniProtKB-KW"/>
</dbReference>
<dbReference type="GO" id="GO:0004180">
    <property type="term" value="F:carboxypeptidase activity"/>
    <property type="evidence" value="ECO:0007669"/>
    <property type="project" value="UniProtKB-KW"/>
</dbReference>
<dbReference type="PIRSF" id="PIRSF028757">
    <property type="entry name" value="LD-carboxypeptidase"/>
    <property type="match status" value="1"/>
</dbReference>
<dbReference type="AlphaFoldDB" id="A0A920C7P2"/>
<dbReference type="InterPro" id="IPR027461">
    <property type="entry name" value="Carboxypeptidase_A_C_sf"/>
</dbReference>
<proteinExistence type="inferred from homology"/>
<keyword evidence="4" id="KW-0378">Hydrolase</keyword>
<organism evidence="9 10">
    <name type="scientific">Ornithinibacillus bavariensis</name>
    <dbReference type="NCBI Taxonomy" id="545502"/>
    <lineage>
        <taxon>Bacteria</taxon>
        <taxon>Bacillati</taxon>
        <taxon>Bacillota</taxon>
        <taxon>Bacilli</taxon>
        <taxon>Bacillales</taxon>
        <taxon>Bacillaceae</taxon>
        <taxon>Ornithinibacillus</taxon>
    </lineage>
</organism>
<dbReference type="Proteomes" id="UP000676917">
    <property type="component" value="Unassembled WGS sequence"/>
</dbReference>
<dbReference type="Gene3D" id="3.50.30.60">
    <property type="entry name" value="LD-carboxypeptidase A C-terminal domain-like"/>
    <property type="match status" value="1"/>
</dbReference>
<feature type="domain" description="LD-carboxypeptidase N-terminal" evidence="7">
    <location>
        <begin position="13"/>
        <end position="129"/>
    </location>
</feature>
<dbReference type="InterPro" id="IPR003507">
    <property type="entry name" value="S66_fam"/>
</dbReference>
<keyword evidence="3" id="KW-0645">Protease</keyword>
<keyword evidence="2 9" id="KW-0121">Carboxypeptidase</keyword>
<evidence type="ECO:0000256" key="1">
    <source>
        <dbReference type="ARBA" id="ARBA00010233"/>
    </source>
</evidence>
<dbReference type="InterPro" id="IPR040449">
    <property type="entry name" value="Peptidase_S66_N"/>
</dbReference>
<dbReference type="Pfam" id="PF17676">
    <property type="entry name" value="Peptidase_S66C"/>
    <property type="match status" value="1"/>
</dbReference>
<evidence type="ECO:0000256" key="3">
    <source>
        <dbReference type="ARBA" id="ARBA00022670"/>
    </source>
</evidence>
<comment type="caution">
    <text evidence="9">The sequence shown here is derived from an EMBL/GenBank/DDBJ whole genome shotgun (WGS) entry which is preliminary data.</text>
</comment>
<evidence type="ECO:0000313" key="9">
    <source>
        <dbReference type="EMBL" id="GIO26877.1"/>
    </source>
</evidence>
<evidence type="ECO:0000256" key="4">
    <source>
        <dbReference type="ARBA" id="ARBA00022801"/>
    </source>
</evidence>
<dbReference type="Gene3D" id="3.40.50.10740">
    <property type="entry name" value="Class I glutamine amidotransferase-like"/>
    <property type="match status" value="1"/>
</dbReference>
<dbReference type="GO" id="GO:0006508">
    <property type="term" value="P:proteolysis"/>
    <property type="evidence" value="ECO:0007669"/>
    <property type="project" value="UniProtKB-KW"/>
</dbReference>
<dbReference type="Pfam" id="PF02016">
    <property type="entry name" value="Peptidase_S66"/>
    <property type="match status" value="1"/>
</dbReference>
<accession>A0A920C7P2</accession>
<feature type="active site" description="Charge relay system" evidence="6">
    <location>
        <position position="276"/>
    </location>
</feature>
<dbReference type="PANTHER" id="PTHR30237">
    <property type="entry name" value="MURAMOYLTETRAPEPTIDE CARBOXYPEPTIDASE"/>
    <property type="match status" value="1"/>
</dbReference>
<dbReference type="EMBL" id="BORP01000002">
    <property type="protein sequence ID" value="GIO26877.1"/>
    <property type="molecule type" value="Genomic_DNA"/>
</dbReference>
<evidence type="ECO:0000259" key="7">
    <source>
        <dbReference type="Pfam" id="PF02016"/>
    </source>
</evidence>
<evidence type="ECO:0000256" key="6">
    <source>
        <dbReference type="PIRSR" id="PIRSR028757-1"/>
    </source>
</evidence>
<evidence type="ECO:0000259" key="8">
    <source>
        <dbReference type="Pfam" id="PF17676"/>
    </source>
</evidence>
<dbReference type="CDD" id="cd07025">
    <property type="entry name" value="Peptidase_S66"/>
    <property type="match status" value="1"/>
</dbReference>
<sequence length="307" mass="33589">MLLPKALKKGDLIGVIAPASPPDMKRLQQAIPFFKSMGLHVKLGQNIDKVYGYLAGTDEERLADFHHMIADDDVKAIIFARGGYGTSRIANVINYDLIAKHPKIIWGYSDITYLHIAIRQKTELVTFHGPMLASDIADPKFDTLSAQMFQQLWEPTALRYDEAFSELNVLVEGRGGGPLVGGNLSLISSTLGTDFEIDTNGKILLMEDIGEVPYQVDSMLNQLKLAGKLGEAAGIIVGDFADAKPKNKPSLLLDEVLQHYLGDLECPVMTGFKIGHCFPHFAIPLGVTALLDTKDKSLSVMPGVIRE</sequence>
<dbReference type="RefSeq" id="WP_212920378.1">
    <property type="nucleotide sequence ID" value="NZ_BORP01000002.1"/>
</dbReference>
<evidence type="ECO:0000313" key="10">
    <source>
        <dbReference type="Proteomes" id="UP000676917"/>
    </source>
</evidence>
<keyword evidence="5" id="KW-0720">Serine protease</keyword>
<keyword evidence="10" id="KW-1185">Reference proteome</keyword>
<name>A0A920C7P2_9BACI</name>
<dbReference type="SUPFAM" id="SSF141986">
    <property type="entry name" value="LD-carboxypeptidase A C-terminal domain-like"/>
    <property type="match status" value="1"/>
</dbReference>
<protein>
    <submittedName>
        <fullName evidence="9">Murein peptide carboxypeptidase</fullName>
    </submittedName>
</protein>